<evidence type="ECO:0000256" key="1">
    <source>
        <dbReference type="SAM" id="Coils"/>
    </source>
</evidence>
<gene>
    <name evidence="2" type="ORF">ILUMI_15456</name>
</gene>
<proteinExistence type="predicted"/>
<dbReference type="GO" id="GO:0005643">
    <property type="term" value="C:nuclear pore"/>
    <property type="evidence" value="ECO:0007669"/>
    <property type="project" value="TreeGrafter"/>
</dbReference>
<dbReference type="EMBL" id="VTPC01047617">
    <property type="protein sequence ID" value="KAF2890717.1"/>
    <property type="molecule type" value="Genomic_DNA"/>
</dbReference>
<feature type="non-terminal residue" evidence="2">
    <location>
        <position position="389"/>
    </location>
</feature>
<evidence type="ECO:0000313" key="2">
    <source>
        <dbReference type="EMBL" id="KAF2890717.1"/>
    </source>
</evidence>
<accession>A0A8K0CSW1</accession>
<dbReference type="GO" id="GO:0017056">
    <property type="term" value="F:structural constituent of nuclear pore"/>
    <property type="evidence" value="ECO:0007669"/>
    <property type="project" value="TreeGrafter"/>
</dbReference>
<dbReference type="OrthoDB" id="343070at2759"/>
<evidence type="ECO:0000313" key="3">
    <source>
        <dbReference type="Proteomes" id="UP000801492"/>
    </source>
</evidence>
<dbReference type="AlphaFoldDB" id="A0A8K0CSW1"/>
<comment type="caution">
    <text evidence="2">The sequence shown here is derived from an EMBL/GenBank/DDBJ whole genome shotgun (WGS) entry which is preliminary data.</text>
</comment>
<dbReference type="Proteomes" id="UP000801492">
    <property type="component" value="Unassembled WGS sequence"/>
</dbReference>
<feature type="coiled-coil region" evidence="1">
    <location>
        <begin position="71"/>
        <end position="98"/>
    </location>
</feature>
<reference evidence="2" key="1">
    <citation type="submission" date="2019-08" db="EMBL/GenBank/DDBJ databases">
        <title>The genome of the North American firefly Photinus pyralis.</title>
        <authorList>
            <consortium name="Photinus pyralis genome working group"/>
            <person name="Fallon T.R."/>
            <person name="Sander Lower S.E."/>
            <person name="Weng J.-K."/>
        </authorList>
    </citation>
    <scope>NUCLEOTIDE SEQUENCE</scope>
    <source>
        <strain evidence="2">TRF0915ILg1</strain>
        <tissue evidence="2">Whole body</tissue>
    </source>
</reference>
<protein>
    <submittedName>
        <fullName evidence="2">Uncharacterized protein</fullName>
    </submittedName>
</protein>
<keyword evidence="1" id="KW-0175">Coiled coil</keyword>
<dbReference type="GO" id="GO:0006406">
    <property type="term" value="P:mRNA export from nucleus"/>
    <property type="evidence" value="ECO:0007669"/>
    <property type="project" value="TreeGrafter"/>
</dbReference>
<dbReference type="SUPFAM" id="SSF57997">
    <property type="entry name" value="Tropomyosin"/>
    <property type="match status" value="1"/>
</dbReference>
<dbReference type="GO" id="GO:1901673">
    <property type="term" value="P:regulation of mitotic spindle assembly"/>
    <property type="evidence" value="ECO:0007669"/>
    <property type="project" value="TreeGrafter"/>
</dbReference>
<feature type="coiled-coil region" evidence="1">
    <location>
        <begin position="138"/>
        <end position="383"/>
    </location>
</feature>
<organism evidence="2 3">
    <name type="scientific">Ignelater luminosus</name>
    <name type="common">Cucubano</name>
    <name type="synonym">Pyrophorus luminosus</name>
    <dbReference type="NCBI Taxonomy" id="2038154"/>
    <lineage>
        <taxon>Eukaryota</taxon>
        <taxon>Metazoa</taxon>
        <taxon>Ecdysozoa</taxon>
        <taxon>Arthropoda</taxon>
        <taxon>Hexapoda</taxon>
        <taxon>Insecta</taxon>
        <taxon>Pterygota</taxon>
        <taxon>Neoptera</taxon>
        <taxon>Endopterygota</taxon>
        <taxon>Coleoptera</taxon>
        <taxon>Polyphaga</taxon>
        <taxon>Elateriformia</taxon>
        <taxon>Elateroidea</taxon>
        <taxon>Elateridae</taxon>
        <taxon>Agrypninae</taxon>
        <taxon>Pyrophorini</taxon>
        <taxon>Ignelater</taxon>
    </lineage>
</organism>
<dbReference type="PANTHER" id="PTHR18898:SF2">
    <property type="entry name" value="NUCLEOPROTEIN TPR"/>
    <property type="match status" value="1"/>
</dbReference>
<name>A0A8K0CSW1_IGNLU</name>
<sequence length="389" mass="45213">MEEMRKEIREVTRQNCKLTSVAEMNDERFKIIQSNVEVYKNQIGALEKQNKIYSESIIKHEQMATYLKDETLQSQTKLSKAEVQLANLEKKTALLTDRETRLLKEIEFLKKEAHAKNVLQANIELIKATLERNDAESRIRLEERLDEAHRECAALRRRLQEEQDRFRELGEHLEKQTHTIQAQMEEEKNAAAKLREELVKTREDLVAKQVQVEELTKKLKNSLLTIPEGNVEGSKFRELEKMSNDSQAEVQSLQTQLRTAKETVEQHCNVAEGAEKQLKVLMDEQETYRKAVETKLKEREARILHLEAQCSELQGELSIQSNEPDLASIDLRGRLHRTDEELKVTKADLEEIKKTLEAAQNEVKQLTANLESAENKYTREMMLHSTDLQ</sequence>
<keyword evidence="3" id="KW-1185">Reference proteome</keyword>
<dbReference type="PANTHER" id="PTHR18898">
    <property type="entry name" value="NUCLEOPROTEIN TPR-RELATED"/>
    <property type="match status" value="1"/>
</dbReference>